<protein>
    <submittedName>
        <fullName evidence="1">Uncharacterized protein</fullName>
    </submittedName>
</protein>
<keyword evidence="2" id="KW-1185">Reference proteome</keyword>
<dbReference type="AlphaFoldDB" id="A0A5J5JZK9"/>
<evidence type="ECO:0000313" key="2">
    <source>
        <dbReference type="Proteomes" id="UP000327011"/>
    </source>
</evidence>
<dbReference type="EMBL" id="VYTZ01000009">
    <property type="protein sequence ID" value="KAA9376025.1"/>
    <property type="molecule type" value="Genomic_DNA"/>
</dbReference>
<accession>A0A5J5JZK9</accession>
<comment type="caution">
    <text evidence="1">The sequence shown here is derived from an EMBL/GenBank/DDBJ whole genome shotgun (WGS) entry which is preliminary data.</text>
</comment>
<gene>
    <name evidence="1" type="ORF">F5972_25255</name>
</gene>
<dbReference type="Proteomes" id="UP000327011">
    <property type="component" value="Unassembled WGS sequence"/>
</dbReference>
<dbReference type="RefSeq" id="WP_150936530.1">
    <property type="nucleotide sequence ID" value="NZ_VYTZ01000009.1"/>
</dbReference>
<reference evidence="1 2" key="1">
    <citation type="submission" date="2019-09" db="EMBL/GenBank/DDBJ databases">
        <title>Screening of Novel Bioactive Compounds from Soil-Associated.</title>
        <authorList>
            <person name="Gong X."/>
        </authorList>
    </citation>
    <scope>NUCLEOTIDE SEQUENCE [LARGE SCALE GENOMIC DNA]</scope>
    <source>
        <strain evidence="1 2">Gxj-6</strain>
    </source>
</reference>
<sequence>MTSSPDWLSVGSPVLAKILDDLGTQTDLGAGRFVARNFLLEERPPDARTQRYVNVVGTRVNGTRPAEALEQLYAVHSEYILRNLSQGSRANSFDQEAADCPETFRGDVLEPDAGMADGNVELGRVEQVGRIGEDSGEGVDSVRSLLSRVAEGRRDGSPDIRAEKELRYLLQGWQQGLHNRPMRAFLWEDLESVLSRLEDGWPDKLRDRLGMIELDPMRRRPGLGIDICVFRYSIKRVPKGLTGRRLVLRPTIFDEVLSEAFCTSPPKRDVGHPVDLRGFNGLVREVVHPAINLRVEEVWAAGTVRRGVDPDIASARTLHLLKLAEFCDESFQDRFGRTDEDLFR</sequence>
<name>A0A5J5JZK9_9ACTN</name>
<proteinExistence type="predicted"/>
<organism evidence="1 2">
    <name type="scientific">Microbispora cellulosiformans</name>
    <dbReference type="NCBI Taxonomy" id="2614688"/>
    <lineage>
        <taxon>Bacteria</taxon>
        <taxon>Bacillati</taxon>
        <taxon>Actinomycetota</taxon>
        <taxon>Actinomycetes</taxon>
        <taxon>Streptosporangiales</taxon>
        <taxon>Streptosporangiaceae</taxon>
        <taxon>Microbispora</taxon>
    </lineage>
</organism>
<evidence type="ECO:0000313" key="1">
    <source>
        <dbReference type="EMBL" id="KAA9376025.1"/>
    </source>
</evidence>